<dbReference type="RefSeq" id="WP_003926548.1">
    <property type="nucleotide sequence ID" value="NZ_LT906483.1"/>
</dbReference>
<dbReference type="PANTHER" id="PTHR22753">
    <property type="entry name" value="TRANSMEMBRANE PROTEIN 68"/>
    <property type="match status" value="1"/>
</dbReference>
<dbReference type="PANTHER" id="PTHR22753:SF14">
    <property type="entry name" value="MONOACYLGLYCEROL_DIACYLGLYCEROL O-ACYLTRANSFERASE"/>
    <property type="match status" value="1"/>
</dbReference>
<evidence type="ECO:0000313" key="3">
    <source>
        <dbReference type="EMBL" id="GAT15654.1"/>
    </source>
</evidence>
<reference evidence="3 4" key="1">
    <citation type="journal article" date="2016" name="Genome Announc.">
        <title>Draft Genome Sequences of Five Rapidly Growing Mycobacterium Species, M. thermoresistibile, M. fortuitum subsp. acetamidolyticum, M. canariasense, M. brisbanense, and M. novocastrense.</title>
        <authorList>
            <person name="Katahira K."/>
            <person name="Ogura Y."/>
            <person name="Gotoh Y."/>
            <person name="Hayashi T."/>
        </authorList>
    </citation>
    <scope>NUCLEOTIDE SEQUENCE [LARGE SCALE GENOMIC DNA]</scope>
    <source>
        <strain evidence="3 4">JCM6362</strain>
    </source>
</reference>
<proteinExistence type="predicted"/>
<feature type="domain" description="Phospholipid/glycerol acyltransferase" evidence="2">
    <location>
        <begin position="140"/>
        <end position="259"/>
    </location>
</feature>
<dbReference type="InterPro" id="IPR002123">
    <property type="entry name" value="Plipid/glycerol_acylTrfase"/>
</dbReference>
<name>A0A124E8G6_MYCTH</name>
<reference evidence="4" key="2">
    <citation type="submission" date="2016-02" db="EMBL/GenBank/DDBJ databases">
        <title>Draft genome sequence of five rapidly growing Mycobacterium species.</title>
        <authorList>
            <person name="Katahira K."/>
            <person name="Gotou Y."/>
            <person name="Iida K."/>
            <person name="Ogura Y."/>
            <person name="Hayashi T."/>
        </authorList>
    </citation>
    <scope>NUCLEOTIDE SEQUENCE [LARGE SCALE GENOMIC DNA]</scope>
    <source>
        <strain evidence="4">JCM6362</strain>
    </source>
</reference>
<keyword evidence="3" id="KW-0808">Transferase</keyword>
<gene>
    <name evidence="3" type="ORF">RMCT_2624</name>
</gene>
<dbReference type="SUPFAM" id="SSF69593">
    <property type="entry name" value="Glycerol-3-phosphate (1)-acyltransferase"/>
    <property type="match status" value="1"/>
</dbReference>
<dbReference type="Proteomes" id="UP000069654">
    <property type="component" value="Unassembled WGS sequence"/>
</dbReference>
<keyword evidence="3" id="KW-0012">Acyltransferase</keyword>
<evidence type="ECO:0000313" key="4">
    <source>
        <dbReference type="Proteomes" id="UP000069654"/>
    </source>
</evidence>
<dbReference type="OrthoDB" id="5241618at2"/>
<dbReference type="AlphaFoldDB" id="A0A124E8G6"/>
<sequence>MVAGDPKAKVIPLHSDSGRAAQRRIAQRAASVRRHPSMQSDAAVQASEELAGVIRELESARSGSGRSAAAQEQPNELARRIGAVAEFLRKRMTGDYTVDEFGFDPHLNEAVFLPLLRGLFNSWFRVEVSGIENLPDSGAALVVANHAGVLPFDGLMASVAVHDHHPLHRDLRMLAADLVFDLPVVGPAARKAGHTMACAADAHRLLAAGELTAVFPEGYKGLGKRFRDRYKLQRFGRGGFVSAALRSKAPIVPCSIVGSEEIYPMLADVRLLARLLGVPYFPITPLFPAAGPLGLIPLPSKWYIEFGEPIPTADYDESAADDPMITFELTDQVRETIQQTLYQLLTRRRSTFLG</sequence>
<evidence type="ECO:0000256" key="1">
    <source>
        <dbReference type="SAM" id="MobiDB-lite"/>
    </source>
</evidence>
<dbReference type="OMA" id="DWFRTEV"/>
<evidence type="ECO:0000259" key="2">
    <source>
        <dbReference type="SMART" id="SM00563"/>
    </source>
</evidence>
<dbReference type="SMART" id="SM00563">
    <property type="entry name" value="PlsC"/>
    <property type="match status" value="1"/>
</dbReference>
<dbReference type="Pfam" id="PF01553">
    <property type="entry name" value="Acyltransferase"/>
    <property type="match status" value="1"/>
</dbReference>
<dbReference type="STRING" id="1797.RMCT_2624"/>
<feature type="region of interest" description="Disordered" evidence="1">
    <location>
        <begin position="1"/>
        <end position="42"/>
    </location>
</feature>
<dbReference type="GO" id="GO:0016020">
    <property type="term" value="C:membrane"/>
    <property type="evidence" value="ECO:0007669"/>
    <property type="project" value="TreeGrafter"/>
</dbReference>
<comment type="caution">
    <text evidence="3">The sequence shown here is derived from an EMBL/GenBank/DDBJ whole genome shotgun (WGS) entry which is preliminary data.</text>
</comment>
<dbReference type="GO" id="GO:0016746">
    <property type="term" value="F:acyltransferase activity"/>
    <property type="evidence" value="ECO:0007669"/>
    <property type="project" value="UniProtKB-KW"/>
</dbReference>
<accession>A0A124E8G6</accession>
<feature type="compositionally biased region" description="Basic residues" evidence="1">
    <location>
        <begin position="21"/>
        <end position="36"/>
    </location>
</feature>
<organism evidence="3 4">
    <name type="scientific">Mycolicibacterium thermoresistibile</name>
    <name type="common">Mycobacterium thermoresistibile</name>
    <dbReference type="NCBI Taxonomy" id="1797"/>
    <lineage>
        <taxon>Bacteria</taxon>
        <taxon>Bacillati</taxon>
        <taxon>Actinomycetota</taxon>
        <taxon>Actinomycetes</taxon>
        <taxon>Mycobacteriales</taxon>
        <taxon>Mycobacteriaceae</taxon>
        <taxon>Mycolicibacterium</taxon>
    </lineage>
</organism>
<protein>
    <submittedName>
        <fullName evidence="3">Phospholipid/glycerol acyltransferase</fullName>
    </submittedName>
</protein>
<dbReference type="CDD" id="cd07987">
    <property type="entry name" value="LPLAT_MGAT-like"/>
    <property type="match status" value="1"/>
</dbReference>
<dbReference type="EMBL" id="BCTB01000018">
    <property type="protein sequence ID" value="GAT15654.1"/>
    <property type="molecule type" value="Genomic_DNA"/>
</dbReference>